<keyword evidence="7" id="KW-0423">Lactose metabolism</keyword>
<keyword evidence="4 9" id="KW-0418">Kinase</keyword>
<comment type="pathway">
    <text evidence="7">Carbohydrate metabolism; D-tagatose 6-phosphate degradation; D-glyceraldehyde 3-phosphate and glycerone phosphate from D-tagatose 6-phosphate: step 1/2.</text>
</comment>
<evidence type="ECO:0000256" key="9">
    <source>
        <dbReference type="RuleBase" id="RU369061"/>
    </source>
</evidence>
<evidence type="ECO:0000313" key="12">
    <source>
        <dbReference type="Proteomes" id="UP001164718"/>
    </source>
</evidence>
<dbReference type="RefSeq" id="WP_275417660.1">
    <property type="nucleotide sequence ID" value="NZ_CP106878.1"/>
</dbReference>
<dbReference type="PROSITE" id="PS50084">
    <property type="entry name" value="KH_TYPE_1"/>
    <property type="match status" value="1"/>
</dbReference>
<dbReference type="InterPro" id="IPR017583">
    <property type="entry name" value="Tagatose/fructose_Pkinase"/>
</dbReference>
<comment type="catalytic activity">
    <reaction evidence="7">
        <text>D-tagatofuranose 6-phosphate + ATP = D-tagatofuranose 1,6-bisphosphate + ADP + H(+)</text>
        <dbReference type="Rhea" id="RHEA:12420"/>
        <dbReference type="ChEBI" id="CHEBI:15378"/>
        <dbReference type="ChEBI" id="CHEBI:30616"/>
        <dbReference type="ChEBI" id="CHEBI:58694"/>
        <dbReference type="ChEBI" id="CHEBI:58695"/>
        <dbReference type="ChEBI" id="CHEBI:456216"/>
        <dbReference type="EC" id="2.7.1.144"/>
    </reaction>
</comment>
<keyword evidence="2 7" id="KW-0808">Transferase</keyword>
<dbReference type="Gene3D" id="3.40.1190.20">
    <property type="match status" value="1"/>
</dbReference>
<name>A0A9E8LUH3_9BACI</name>
<evidence type="ECO:0000259" key="10">
    <source>
        <dbReference type="Pfam" id="PF00294"/>
    </source>
</evidence>
<dbReference type="SUPFAM" id="SSF53613">
    <property type="entry name" value="Ribokinase-like"/>
    <property type="match status" value="1"/>
</dbReference>
<dbReference type="GO" id="GO:0005524">
    <property type="term" value="F:ATP binding"/>
    <property type="evidence" value="ECO:0007669"/>
    <property type="project" value="UniProtKB-UniRule"/>
</dbReference>
<comment type="similarity">
    <text evidence="1">Belongs to the carbohydrate kinase pfkB family.</text>
</comment>
<evidence type="ECO:0000256" key="7">
    <source>
        <dbReference type="PIRNR" id="PIRNR000535"/>
    </source>
</evidence>
<dbReference type="InterPro" id="IPR002173">
    <property type="entry name" value="Carboh/pur_kinase_PfkB_CS"/>
</dbReference>
<evidence type="ECO:0000256" key="1">
    <source>
        <dbReference type="ARBA" id="ARBA00005380"/>
    </source>
</evidence>
<keyword evidence="3 7" id="KW-0547">Nucleotide-binding</keyword>
<dbReference type="NCBIfam" id="TIGR03168">
    <property type="entry name" value="1-PFK"/>
    <property type="match status" value="1"/>
</dbReference>
<dbReference type="PIRSF" id="PIRSF000535">
    <property type="entry name" value="1PFK/6PFK/LacC"/>
    <property type="match status" value="1"/>
</dbReference>
<dbReference type="GO" id="GO:0005829">
    <property type="term" value="C:cytosol"/>
    <property type="evidence" value="ECO:0007669"/>
    <property type="project" value="TreeGrafter"/>
</dbReference>
<evidence type="ECO:0000256" key="2">
    <source>
        <dbReference type="ARBA" id="ARBA00022679"/>
    </source>
</evidence>
<dbReference type="GO" id="GO:0008662">
    <property type="term" value="F:1-phosphofructokinase activity"/>
    <property type="evidence" value="ECO:0007669"/>
    <property type="project" value="UniProtKB-UniRule"/>
</dbReference>
<keyword evidence="8" id="KW-0694">RNA-binding</keyword>
<dbReference type="Pfam" id="PF00294">
    <property type="entry name" value="PfkB"/>
    <property type="match status" value="1"/>
</dbReference>
<dbReference type="InterPro" id="IPR029056">
    <property type="entry name" value="Ribokinase-like"/>
</dbReference>
<dbReference type="PROSITE" id="PS00583">
    <property type="entry name" value="PFKB_KINASES_1"/>
    <property type="match status" value="1"/>
</dbReference>
<reference evidence="11" key="1">
    <citation type="submission" date="2022-09" db="EMBL/GenBank/DDBJ databases">
        <title>Complete Genomes of Fervidibacillus albus and Fervidibacillus halotolerans isolated from tidal flat sediments.</title>
        <authorList>
            <person name="Kwon K.K."/>
            <person name="Yang S.-H."/>
            <person name="Park M.J."/>
            <person name="Oh H.-M."/>
        </authorList>
    </citation>
    <scope>NUCLEOTIDE SEQUENCE</scope>
    <source>
        <strain evidence="11">MEBiC13591</strain>
    </source>
</reference>
<sequence>MIYTVTLNPSVDYVVQVDDFQLGTLNRTRRNEVYPGGKGINVSRVLNRLSIPSTALGFIGGFTGQYIETILQKEGVRTDFVTTDGLTRINIKLKSEKETEINGEGMEIPSEKVDAFFQKIDKLQRDDLLVIAGSAPRSLPKDLYEKVAELARKKGVKLVVDVSGSPLSQLVTYSPFFMKPNHHELGELFQREITNVAEAVHCGQQLIEQGVEHLVISMAEQGALYLNREGVWKATVPKGTVKNSVGAGDSLVAGFIGTLAKTNDVMAAFRFGVASGSATAFSEDLCKREDVEALLPEVQIAKL</sequence>
<dbReference type="PANTHER" id="PTHR46566:SF1">
    <property type="entry name" value="1-PHOSPHOFRUCTOKINASE"/>
    <property type="match status" value="1"/>
</dbReference>
<dbReference type="AlphaFoldDB" id="A0A9E8LUH3"/>
<dbReference type="InterPro" id="IPR011611">
    <property type="entry name" value="PfkB_dom"/>
</dbReference>
<evidence type="ECO:0000256" key="8">
    <source>
        <dbReference type="PROSITE-ProRule" id="PRU00117"/>
    </source>
</evidence>
<comment type="catalytic activity">
    <reaction evidence="6 9">
        <text>beta-D-fructose 1-phosphate + ATP = beta-D-fructose 1,6-bisphosphate + ADP + H(+)</text>
        <dbReference type="Rhea" id="RHEA:14213"/>
        <dbReference type="ChEBI" id="CHEBI:15378"/>
        <dbReference type="ChEBI" id="CHEBI:30616"/>
        <dbReference type="ChEBI" id="CHEBI:32966"/>
        <dbReference type="ChEBI" id="CHEBI:138881"/>
        <dbReference type="ChEBI" id="CHEBI:456216"/>
        <dbReference type="EC" id="2.7.1.56"/>
    </reaction>
</comment>
<gene>
    <name evidence="11" type="primary">pfkB</name>
    <name evidence="11" type="ORF">OE104_00395</name>
</gene>
<proteinExistence type="inferred from homology"/>
<evidence type="ECO:0000256" key="5">
    <source>
        <dbReference type="ARBA" id="ARBA00022840"/>
    </source>
</evidence>
<dbReference type="GO" id="GO:0016052">
    <property type="term" value="P:carbohydrate catabolic process"/>
    <property type="evidence" value="ECO:0007669"/>
    <property type="project" value="UniProtKB-ARBA"/>
</dbReference>
<dbReference type="KEGG" id="faf:OE104_00395"/>
<evidence type="ECO:0000256" key="3">
    <source>
        <dbReference type="ARBA" id="ARBA00022741"/>
    </source>
</evidence>
<accession>A0A9E8LUH3</accession>
<dbReference type="FunFam" id="3.40.1190.20:FF:000001">
    <property type="entry name" value="Phosphofructokinase"/>
    <property type="match status" value="1"/>
</dbReference>
<dbReference type="Proteomes" id="UP001164718">
    <property type="component" value="Chromosome"/>
</dbReference>
<dbReference type="GO" id="GO:0005988">
    <property type="term" value="P:lactose metabolic process"/>
    <property type="evidence" value="ECO:0007669"/>
    <property type="project" value="UniProtKB-KW"/>
</dbReference>
<dbReference type="EC" id="2.7.1.144" evidence="7"/>
<keyword evidence="5 7" id="KW-0067">ATP-binding</keyword>
<dbReference type="EMBL" id="CP106878">
    <property type="protein sequence ID" value="WAA09878.1"/>
    <property type="molecule type" value="Genomic_DNA"/>
</dbReference>
<dbReference type="PROSITE" id="PS00584">
    <property type="entry name" value="PFKB_KINASES_2"/>
    <property type="match status" value="1"/>
</dbReference>
<dbReference type="GO" id="GO:0044281">
    <property type="term" value="P:small molecule metabolic process"/>
    <property type="evidence" value="ECO:0007669"/>
    <property type="project" value="UniProtKB-ARBA"/>
</dbReference>
<protein>
    <recommendedName>
        <fullName evidence="7">Tagatose-6-phosphate kinase</fullName>
        <ecNumber evidence="7">2.7.1.144</ecNumber>
    </recommendedName>
</protein>
<dbReference type="GO" id="GO:0003723">
    <property type="term" value="F:RNA binding"/>
    <property type="evidence" value="ECO:0007669"/>
    <property type="project" value="UniProtKB-UniRule"/>
</dbReference>
<dbReference type="GO" id="GO:0009024">
    <property type="term" value="F:tagatose-6-phosphate kinase activity"/>
    <property type="evidence" value="ECO:0007669"/>
    <property type="project" value="UniProtKB-EC"/>
</dbReference>
<dbReference type="NCBIfam" id="TIGR03828">
    <property type="entry name" value="pfkB"/>
    <property type="match status" value="1"/>
</dbReference>
<comment type="similarity">
    <text evidence="7">Belongs to the carbohydrate kinase PfkB family. LacC subfamily.</text>
</comment>
<evidence type="ECO:0000256" key="4">
    <source>
        <dbReference type="ARBA" id="ARBA00022777"/>
    </source>
</evidence>
<evidence type="ECO:0000313" key="11">
    <source>
        <dbReference type="EMBL" id="WAA09878.1"/>
    </source>
</evidence>
<evidence type="ECO:0000256" key="6">
    <source>
        <dbReference type="ARBA" id="ARBA00047745"/>
    </source>
</evidence>
<keyword evidence="12" id="KW-1185">Reference proteome</keyword>
<feature type="domain" description="Carbohydrate kinase PfkB" evidence="10">
    <location>
        <begin position="6"/>
        <end position="282"/>
    </location>
</feature>
<dbReference type="PANTHER" id="PTHR46566">
    <property type="entry name" value="1-PHOSPHOFRUCTOKINASE-RELATED"/>
    <property type="match status" value="1"/>
</dbReference>
<organism evidence="11 12">
    <name type="scientific">Fervidibacillus albus</name>
    <dbReference type="NCBI Taxonomy" id="2980026"/>
    <lineage>
        <taxon>Bacteria</taxon>
        <taxon>Bacillati</taxon>
        <taxon>Bacillota</taxon>
        <taxon>Bacilli</taxon>
        <taxon>Bacillales</taxon>
        <taxon>Bacillaceae</taxon>
        <taxon>Fervidibacillus</taxon>
    </lineage>
</organism>
<dbReference type="InterPro" id="IPR022463">
    <property type="entry name" value="1-PFruKinase"/>
</dbReference>
<dbReference type="CDD" id="cd01164">
    <property type="entry name" value="FruK_PfkB_like"/>
    <property type="match status" value="1"/>
</dbReference>
<comment type="function">
    <text evidence="9">Catalyzes the ATP-dependent phosphorylation of fructose-l-phosphate to fructose-l,6-bisphosphate.</text>
</comment>